<evidence type="ECO:0000259" key="3">
    <source>
        <dbReference type="Pfam" id="PF06203"/>
    </source>
</evidence>
<keyword evidence="5" id="KW-1185">Reference proteome</keyword>
<name>A0AA38SJ15_9ASTR</name>
<dbReference type="GO" id="GO:0003700">
    <property type="term" value="F:DNA-binding transcription factor activity"/>
    <property type="evidence" value="ECO:0007669"/>
    <property type="project" value="TreeGrafter"/>
</dbReference>
<accession>A0AA38SJ15</accession>
<dbReference type="AlphaFoldDB" id="A0AA38SJ15"/>
<dbReference type="PANTHER" id="PTHR31319">
    <property type="entry name" value="ZINC FINGER PROTEIN CONSTANS-LIKE 4"/>
    <property type="match status" value="1"/>
</dbReference>
<sequence length="131" mass="15086">MKYHYQIPPRAHVNSDVVGEGLLAYDIDYTVSKPFTIKAGVVTDYNAAMTDVSNNHQHQQQSSVEVYPSIVLGFNREAMVLRYRENMMNMKIKKMIRYASRKANAETRPRIKGRYFLLKLPLSFVVVITSL</sequence>
<evidence type="ECO:0000313" key="5">
    <source>
        <dbReference type="Proteomes" id="UP001172457"/>
    </source>
</evidence>
<comment type="caution">
    <text evidence="4">The sequence shown here is derived from an EMBL/GenBank/DDBJ whole genome shotgun (WGS) entry which is preliminary data.</text>
</comment>
<dbReference type="InterPro" id="IPR010402">
    <property type="entry name" value="CCT_domain"/>
</dbReference>
<feature type="domain" description="CCT" evidence="3">
    <location>
        <begin position="76"/>
        <end position="115"/>
    </location>
</feature>
<evidence type="ECO:0000256" key="2">
    <source>
        <dbReference type="ARBA" id="ARBA00023242"/>
    </source>
</evidence>
<keyword evidence="2" id="KW-0539">Nucleus</keyword>
<comment type="subcellular location">
    <subcellularLocation>
        <location evidence="1">Nucleus</location>
    </subcellularLocation>
</comment>
<evidence type="ECO:0000256" key="1">
    <source>
        <dbReference type="ARBA" id="ARBA00004123"/>
    </source>
</evidence>
<dbReference type="Proteomes" id="UP001172457">
    <property type="component" value="Chromosome 6"/>
</dbReference>
<reference evidence="4" key="1">
    <citation type="submission" date="2023-03" db="EMBL/GenBank/DDBJ databases">
        <title>Chromosome-scale reference genome and RAD-based genetic map of yellow starthistle (Centaurea solstitialis) reveal putative structural variation and QTLs associated with invader traits.</title>
        <authorList>
            <person name="Reatini B."/>
            <person name="Cang F.A."/>
            <person name="Jiang Q."/>
            <person name="Mckibben M.T.W."/>
            <person name="Barker M.S."/>
            <person name="Rieseberg L.H."/>
            <person name="Dlugosch K.M."/>
        </authorList>
    </citation>
    <scope>NUCLEOTIDE SEQUENCE</scope>
    <source>
        <strain evidence="4">CAN-66</strain>
        <tissue evidence="4">Leaf</tissue>
    </source>
</reference>
<dbReference type="GO" id="GO:0005634">
    <property type="term" value="C:nucleus"/>
    <property type="evidence" value="ECO:0007669"/>
    <property type="project" value="UniProtKB-SubCell"/>
</dbReference>
<dbReference type="PANTHER" id="PTHR31319:SF77">
    <property type="entry name" value="ZINC FINGER PROTEIN CONSTANS-LIKE 4"/>
    <property type="match status" value="1"/>
</dbReference>
<proteinExistence type="predicted"/>
<dbReference type="InterPro" id="IPR045281">
    <property type="entry name" value="CONSTANS-like"/>
</dbReference>
<organism evidence="4 5">
    <name type="scientific">Centaurea solstitialis</name>
    <name type="common">yellow star-thistle</name>
    <dbReference type="NCBI Taxonomy" id="347529"/>
    <lineage>
        <taxon>Eukaryota</taxon>
        <taxon>Viridiplantae</taxon>
        <taxon>Streptophyta</taxon>
        <taxon>Embryophyta</taxon>
        <taxon>Tracheophyta</taxon>
        <taxon>Spermatophyta</taxon>
        <taxon>Magnoliopsida</taxon>
        <taxon>eudicotyledons</taxon>
        <taxon>Gunneridae</taxon>
        <taxon>Pentapetalae</taxon>
        <taxon>asterids</taxon>
        <taxon>campanulids</taxon>
        <taxon>Asterales</taxon>
        <taxon>Asteraceae</taxon>
        <taxon>Carduoideae</taxon>
        <taxon>Cardueae</taxon>
        <taxon>Centaureinae</taxon>
        <taxon>Centaurea</taxon>
    </lineage>
</organism>
<evidence type="ECO:0000313" key="4">
    <source>
        <dbReference type="EMBL" id="KAJ9543645.1"/>
    </source>
</evidence>
<dbReference type="EMBL" id="JARYMX010000006">
    <property type="protein sequence ID" value="KAJ9543645.1"/>
    <property type="molecule type" value="Genomic_DNA"/>
</dbReference>
<dbReference type="Pfam" id="PF06203">
    <property type="entry name" value="CCT"/>
    <property type="match status" value="1"/>
</dbReference>
<gene>
    <name evidence="4" type="ORF">OSB04_023352</name>
</gene>
<protein>
    <recommendedName>
        <fullName evidence="3">CCT domain-containing protein</fullName>
    </recommendedName>
</protein>
<dbReference type="GO" id="GO:0009909">
    <property type="term" value="P:regulation of flower development"/>
    <property type="evidence" value="ECO:0007669"/>
    <property type="project" value="InterPro"/>
</dbReference>